<evidence type="ECO:0000313" key="2">
    <source>
        <dbReference type="Proteomes" id="UP000317573"/>
    </source>
</evidence>
<proteinExistence type="predicted"/>
<dbReference type="InterPro" id="IPR003673">
    <property type="entry name" value="CoA-Trfase_fam_III"/>
</dbReference>
<dbReference type="PANTHER" id="PTHR48228:SF5">
    <property type="entry name" value="ALPHA-METHYLACYL-COA RACEMASE"/>
    <property type="match status" value="1"/>
</dbReference>
<name>A0A562E2I1_RHORH</name>
<dbReference type="AlphaFoldDB" id="A0A562E2I1"/>
<accession>A0A562E2I1</accession>
<comment type="caution">
    <text evidence="1">The sequence shown here is derived from an EMBL/GenBank/DDBJ whole genome shotgun (WGS) entry which is preliminary data.</text>
</comment>
<reference evidence="1 2" key="1">
    <citation type="submission" date="2019-07" db="EMBL/GenBank/DDBJ databases">
        <title>Genome sequencing of lignin-degrading bacterial isolates.</title>
        <authorList>
            <person name="Gladden J."/>
        </authorList>
    </citation>
    <scope>NUCLEOTIDE SEQUENCE [LARGE SCALE GENOMIC DNA]</scope>
    <source>
        <strain evidence="1 2">J45</strain>
    </source>
</reference>
<dbReference type="SUPFAM" id="SSF89796">
    <property type="entry name" value="CoA-transferase family III (CaiB/BaiF)"/>
    <property type="match status" value="1"/>
</dbReference>
<dbReference type="RefSeq" id="WP_085470551.1">
    <property type="nucleotide sequence ID" value="NZ_VLJT01000025.1"/>
</dbReference>
<dbReference type="PANTHER" id="PTHR48228">
    <property type="entry name" value="SUCCINYL-COA--D-CITRAMALATE COA-TRANSFERASE"/>
    <property type="match status" value="1"/>
</dbReference>
<evidence type="ECO:0000313" key="1">
    <source>
        <dbReference type="EMBL" id="TWH16242.1"/>
    </source>
</evidence>
<dbReference type="Gene3D" id="3.40.50.10540">
    <property type="entry name" value="Crotonobetainyl-coa:carnitine coa-transferase, domain 1"/>
    <property type="match status" value="1"/>
</dbReference>
<dbReference type="InterPro" id="IPR023606">
    <property type="entry name" value="CoA-Trfase_III_dom_1_sf"/>
</dbReference>
<dbReference type="Gene3D" id="3.30.1540.10">
    <property type="entry name" value="formyl-coa transferase, domain 3"/>
    <property type="match status" value="1"/>
</dbReference>
<dbReference type="InterPro" id="IPR050509">
    <property type="entry name" value="CoA-transferase_III"/>
</dbReference>
<dbReference type="EMBL" id="VLJT01000025">
    <property type="protein sequence ID" value="TWH16242.1"/>
    <property type="molecule type" value="Genomic_DNA"/>
</dbReference>
<dbReference type="InterPro" id="IPR044855">
    <property type="entry name" value="CoA-Trfase_III_dom3_sf"/>
</dbReference>
<sequence length="369" mass="39687">MTRVLDGLRVVELAGIGPSPHAAMLLADLGADVIRIERPGGVNQLVPVEQDAGLRNRRSVHADLKNPDDLQRVLRLVDNADVLIEGYRPGAAERLGIGPEVCRARNPRLVYARITGWGQDGPLASYAGHDINYLALTGALNAIGREGERPLAPLNLVADLGGGSMLAITGILGALYARERSGQGDVVDVAMVDGVSTLMTMYWTLTENGLWSADRGTNIVDSGAPFYDTYECADGRYIAIGAVEPAFYAQLLTGLGLDPSDLPDQYDRSAWPMMRTRFAEIFRTHDRDRWVDHFAPLDACLTPVLTLEEVATHPHIAARGTVVESFGQRQPAASPRFANAASATYSAPRAPGADTAAVLRDWGVVESAH</sequence>
<protein>
    <submittedName>
        <fullName evidence="1">Alpha-methylacyl-CoA racemase</fullName>
    </submittedName>
</protein>
<dbReference type="GO" id="GO:0003824">
    <property type="term" value="F:catalytic activity"/>
    <property type="evidence" value="ECO:0007669"/>
    <property type="project" value="InterPro"/>
</dbReference>
<dbReference type="Proteomes" id="UP000317573">
    <property type="component" value="Unassembled WGS sequence"/>
</dbReference>
<organism evidence="1 2">
    <name type="scientific">Rhodococcus rhodochrous J45</name>
    <dbReference type="NCBI Taxonomy" id="935266"/>
    <lineage>
        <taxon>Bacteria</taxon>
        <taxon>Bacillati</taxon>
        <taxon>Actinomycetota</taxon>
        <taxon>Actinomycetes</taxon>
        <taxon>Mycobacteriales</taxon>
        <taxon>Nocardiaceae</taxon>
        <taxon>Rhodococcus</taxon>
    </lineage>
</organism>
<dbReference type="Pfam" id="PF02515">
    <property type="entry name" value="CoA_transf_3"/>
    <property type="match status" value="1"/>
</dbReference>
<gene>
    <name evidence="1" type="ORF">L618_002700000210</name>
</gene>